<keyword evidence="2 4" id="KW-0853">WD repeat</keyword>
<dbReference type="Gene3D" id="2.130.10.10">
    <property type="entry name" value="YVTN repeat-like/Quinoprotein amine dehydrogenase"/>
    <property type="match status" value="3"/>
</dbReference>
<feature type="repeat" description="WD" evidence="4">
    <location>
        <begin position="241"/>
        <end position="282"/>
    </location>
</feature>
<feature type="repeat" description="WD" evidence="4">
    <location>
        <begin position="283"/>
        <end position="318"/>
    </location>
</feature>
<dbReference type="SUPFAM" id="SSF57850">
    <property type="entry name" value="RING/U-box"/>
    <property type="match status" value="1"/>
</dbReference>
<dbReference type="Gene3D" id="1.10.150.50">
    <property type="entry name" value="Transcription Factor, Ets-1"/>
    <property type="match status" value="1"/>
</dbReference>
<dbReference type="PRINTS" id="PR00320">
    <property type="entry name" value="GPROTEINBRPT"/>
</dbReference>
<dbReference type="InterPro" id="IPR015943">
    <property type="entry name" value="WD40/YVTN_repeat-like_dom_sf"/>
</dbReference>
<evidence type="ECO:0000256" key="1">
    <source>
        <dbReference type="ARBA" id="ARBA00020894"/>
    </source>
</evidence>
<dbReference type="PROSITE" id="PS51698">
    <property type="entry name" value="U_BOX"/>
    <property type="match status" value="1"/>
</dbReference>
<evidence type="ECO:0000256" key="2">
    <source>
        <dbReference type="ARBA" id="ARBA00022574"/>
    </source>
</evidence>
<dbReference type="CDD" id="cd16655">
    <property type="entry name" value="RING-Ubox_WDSUB1-like"/>
    <property type="match status" value="1"/>
</dbReference>
<dbReference type="PANTHER" id="PTHR46573:SF1">
    <property type="entry name" value="WD REPEAT, SAM AND U-BOX DOMAIN-CONTAINING PROTEIN 1"/>
    <property type="match status" value="1"/>
</dbReference>
<dbReference type="SUPFAM" id="SSF50978">
    <property type="entry name" value="WD40 repeat-like"/>
    <property type="match status" value="1"/>
</dbReference>
<proteinExistence type="predicted"/>
<dbReference type="Pfam" id="PF04564">
    <property type="entry name" value="U-box"/>
    <property type="match status" value="1"/>
</dbReference>
<evidence type="ECO:0000256" key="4">
    <source>
        <dbReference type="PROSITE-ProRule" id="PRU00221"/>
    </source>
</evidence>
<dbReference type="SMART" id="SM00504">
    <property type="entry name" value="Ubox"/>
    <property type="match status" value="1"/>
</dbReference>
<dbReference type="InterPro" id="IPR020472">
    <property type="entry name" value="WD40_PAC1"/>
</dbReference>
<dbReference type="InterPro" id="IPR013761">
    <property type="entry name" value="SAM/pointed_sf"/>
</dbReference>
<dbReference type="PROSITE" id="PS50105">
    <property type="entry name" value="SAM_DOMAIN"/>
    <property type="match status" value="1"/>
</dbReference>
<organism evidence="7 8">
    <name type="scientific">Clavelina lepadiformis</name>
    <name type="common">Light-bulb sea squirt</name>
    <name type="synonym">Ascidia lepadiformis</name>
    <dbReference type="NCBI Taxonomy" id="159417"/>
    <lineage>
        <taxon>Eukaryota</taxon>
        <taxon>Metazoa</taxon>
        <taxon>Chordata</taxon>
        <taxon>Tunicata</taxon>
        <taxon>Ascidiacea</taxon>
        <taxon>Aplousobranchia</taxon>
        <taxon>Clavelinidae</taxon>
        <taxon>Clavelina</taxon>
    </lineage>
</organism>
<sequence>MSCFLVLKNHTKEVNCCTFSKKYLVTCSGDKTVRVYSVLNFQELPYSPINIFKYGVNSLTFNNDESMLATACSDGKAHLFCLTDKKAEIVGVFQHADVSTAQVCSFSNRTNYLVTGSADGTIALWDIVKKKQLRQISGHPESNVYAATFTPCDCYIVSGSGVGNIRVWSVNTMQATMLPLDAHDAGLSSCGVSCITFSPTFHSSLTSSTRCFLMASSGHDNKVKLWIFNNEAKSLRLQKELSGHSGPVSFCCFSANGMHLASSSFDGSIVIWNPSSYEQELRLDSHETIVTSVAFSKTNYLASTSCDKKVIIWKVNSGTGGEIDKNLFYFPSESGAQLTVAAPEETEKFAQSLKPSYQDWSCEQVASWLNDEVKLSQYADIFKENDIDGRELDEVTAEVLQKDLGVVSLGHRNKIMRAIKALRDGGLTSSAPSISQLQDLYKPANEGDPPPEYLCPISLDIMFDPVTAADGFTYERKEIEAWFKRTGTISPMTGKQLTSDDLHPNQTVRSLIDEFLSKQKCG</sequence>
<feature type="domain" description="SAM" evidence="5">
    <location>
        <begin position="360"/>
        <end position="425"/>
    </location>
</feature>
<dbReference type="SUPFAM" id="SSF47769">
    <property type="entry name" value="SAM/Pointed domain"/>
    <property type="match status" value="1"/>
</dbReference>
<dbReference type="PROSITE" id="PS00678">
    <property type="entry name" value="WD_REPEATS_1"/>
    <property type="match status" value="1"/>
</dbReference>
<dbReference type="CDD" id="cd00200">
    <property type="entry name" value="WD40"/>
    <property type="match status" value="1"/>
</dbReference>
<name>A0ABP0H0M6_CLALP</name>
<dbReference type="InterPro" id="IPR001680">
    <property type="entry name" value="WD40_rpt"/>
</dbReference>
<comment type="caution">
    <text evidence="7">The sequence shown here is derived from an EMBL/GenBank/DDBJ whole genome shotgun (WGS) entry which is preliminary data.</text>
</comment>
<dbReference type="InterPro" id="IPR052085">
    <property type="entry name" value="WD-SAM-U-box"/>
</dbReference>
<dbReference type="Pfam" id="PF00400">
    <property type="entry name" value="WD40"/>
    <property type="match status" value="6"/>
</dbReference>
<evidence type="ECO:0000313" key="7">
    <source>
        <dbReference type="EMBL" id="CAK8697427.1"/>
    </source>
</evidence>
<dbReference type="InterPro" id="IPR001660">
    <property type="entry name" value="SAM"/>
</dbReference>
<evidence type="ECO:0000256" key="3">
    <source>
        <dbReference type="ARBA" id="ARBA00022737"/>
    </source>
</evidence>
<dbReference type="InterPro" id="IPR013083">
    <property type="entry name" value="Znf_RING/FYVE/PHD"/>
</dbReference>
<gene>
    <name evidence="7" type="ORF">CVLEPA_LOCUS30656</name>
</gene>
<dbReference type="InterPro" id="IPR003613">
    <property type="entry name" value="Ubox_domain"/>
</dbReference>
<dbReference type="PROSITE" id="PS50294">
    <property type="entry name" value="WD_REPEATS_REGION"/>
    <property type="match status" value="2"/>
</dbReference>
<dbReference type="Proteomes" id="UP001642483">
    <property type="component" value="Unassembled WGS sequence"/>
</dbReference>
<feature type="repeat" description="WD" evidence="4">
    <location>
        <begin position="105"/>
        <end position="135"/>
    </location>
</feature>
<dbReference type="Pfam" id="PF00536">
    <property type="entry name" value="SAM_1"/>
    <property type="match status" value="1"/>
</dbReference>
<evidence type="ECO:0000313" key="8">
    <source>
        <dbReference type="Proteomes" id="UP001642483"/>
    </source>
</evidence>
<evidence type="ECO:0000259" key="5">
    <source>
        <dbReference type="PROSITE" id="PS50105"/>
    </source>
</evidence>
<feature type="domain" description="U-box" evidence="6">
    <location>
        <begin position="448"/>
        <end position="522"/>
    </location>
</feature>
<dbReference type="PROSITE" id="PS50082">
    <property type="entry name" value="WD_REPEATS_2"/>
    <property type="match status" value="5"/>
</dbReference>
<dbReference type="InterPro" id="IPR036322">
    <property type="entry name" value="WD40_repeat_dom_sf"/>
</dbReference>
<protein>
    <recommendedName>
        <fullName evidence="1">WD repeat, SAM and U-box domain-containing protein 1</fullName>
    </recommendedName>
</protein>
<dbReference type="EMBL" id="CAWYQH010000163">
    <property type="protein sequence ID" value="CAK8697427.1"/>
    <property type="molecule type" value="Genomic_DNA"/>
</dbReference>
<dbReference type="PANTHER" id="PTHR46573">
    <property type="entry name" value="WD REPEAT, SAM AND U-BOX DOMAIN-CONTAINING PROTEIN 1"/>
    <property type="match status" value="1"/>
</dbReference>
<keyword evidence="8" id="KW-1185">Reference proteome</keyword>
<dbReference type="Gene3D" id="3.30.40.10">
    <property type="entry name" value="Zinc/RING finger domain, C3HC4 (zinc finger)"/>
    <property type="match status" value="1"/>
</dbReference>
<feature type="repeat" description="WD" evidence="4">
    <location>
        <begin position="7"/>
        <end position="38"/>
    </location>
</feature>
<evidence type="ECO:0000259" key="6">
    <source>
        <dbReference type="PROSITE" id="PS51698"/>
    </source>
</evidence>
<reference evidence="7 8" key="1">
    <citation type="submission" date="2024-02" db="EMBL/GenBank/DDBJ databases">
        <authorList>
            <person name="Daric V."/>
            <person name="Darras S."/>
        </authorList>
    </citation>
    <scope>NUCLEOTIDE SEQUENCE [LARGE SCALE GENOMIC DNA]</scope>
</reference>
<accession>A0ABP0H0M6</accession>
<keyword evidence="3" id="KW-0677">Repeat</keyword>
<dbReference type="SMART" id="SM00454">
    <property type="entry name" value="SAM"/>
    <property type="match status" value="1"/>
</dbReference>
<feature type="repeat" description="WD" evidence="4">
    <location>
        <begin position="141"/>
        <end position="178"/>
    </location>
</feature>
<dbReference type="SMART" id="SM00320">
    <property type="entry name" value="WD40"/>
    <property type="match status" value="7"/>
</dbReference>
<dbReference type="InterPro" id="IPR019775">
    <property type="entry name" value="WD40_repeat_CS"/>
</dbReference>